<name>A0A379IDA2_PSEFL</name>
<dbReference type="InterPro" id="IPR008966">
    <property type="entry name" value="Adhesion_dom_sf"/>
</dbReference>
<evidence type="ECO:0000259" key="1">
    <source>
        <dbReference type="Pfam" id="PF00419"/>
    </source>
</evidence>
<dbReference type="EMBL" id="UGUS01000002">
    <property type="protein sequence ID" value="SUD30681.1"/>
    <property type="molecule type" value="Genomic_DNA"/>
</dbReference>
<evidence type="ECO:0000313" key="3">
    <source>
        <dbReference type="Proteomes" id="UP000255125"/>
    </source>
</evidence>
<dbReference type="AlphaFoldDB" id="A0A379IDA2"/>
<sequence length="219" mass="23452">MEKQRDINMKRRHTAIMLFVLMCVTPIARAVDCRVNGGAWVTLIGSGTINLEVPVNVRLETDQPYILLEGARLAVRYIANNNFTVSPSTCTINNNNPIKIDFGDVHQRAIGTDPLTTTVRRDRRLTYACPDPGITTPITITYKGIPSSFNANLLTMTNPDVGTALLRGGAAVQVGSSFLLRITDSVGGDDVTFALVRRAGSLPTPGAVSGSGVLVMGVP</sequence>
<reference evidence="2 3" key="1">
    <citation type="submission" date="2018-06" db="EMBL/GenBank/DDBJ databases">
        <authorList>
            <consortium name="Pathogen Informatics"/>
            <person name="Doyle S."/>
        </authorList>
    </citation>
    <scope>NUCLEOTIDE SEQUENCE [LARGE SCALE GENOMIC DNA]</scope>
    <source>
        <strain evidence="2 3">NCTC10392</strain>
    </source>
</reference>
<evidence type="ECO:0000313" key="2">
    <source>
        <dbReference type="EMBL" id="SUD30681.1"/>
    </source>
</evidence>
<dbReference type="Gene3D" id="2.60.40.1090">
    <property type="entry name" value="Fimbrial-type adhesion domain"/>
    <property type="match status" value="1"/>
</dbReference>
<dbReference type="InterPro" id="IPR000259">
    <property type="entry name" value="Adhesion_dom_fimbrial"/>
</dbReference>
<dbReference type="SUPFAM" id="SSF49401">
    <property type="entry name" value="Bacterial adhesins"/>
    <property type="match status" value="1"/>
</dbReference>
<dbReference type="RefSeq" id="WP_404942423.1">
    <property type="nucleotide sequence ID" value="NZ_UGUS01000002.1"/>
</dbReference>
<organism evidence="2 3">
    <name type="scientific">Pseudomonas fluorescens</name>
    <dbReference type="NCBI Taxonomy" id="294"/>
    <lineage>
        <taxon>Bacteria</taxon>
        <taxon>Pseudomonadati</taxon>
        <taxon>Pseudomonadota</taxon>
        <taxon>Gammaproteobacteria</taxon>
        <taxon>Pseudomonadales</taxon>
        <taxon>Pseudomonadaceae</taxon>
        <taxon>Pseudomonas</taxon>
    </lineage>
</organism>
<gene>
    <name evidence="2" type="ORF">NCTC10392_02603</name>
</gene>
<dbReference type="InterPro" id="IPR036937">
    <property type="entry name" value="Adhesion_dom_fimbrial_sf"/>
</dbReference>
<dbReference type="GO" id="GO:0009289">
    <property type="term" value="C:pilus"/>
    <property type="evidence" value="ECO:0007669"/>
    <property type="project" value="InterPro"/>
</dbReference>
<protein>
    <recommendedName>
        <fullName evidence="1">Fimbrial-type adhesion domain-containing protein</fullName>
    </recommendedName>
</protein>
<dbReference type="Proteomes" id="UP000255125">
    <property type="component" value="Unassembled WGS sequence"/>
</dbReference>
<dbReference type="GO" id="GO:0007155">
    <property type="term" value="P:cell adhesion"/>
    <property type="evidence" value="ECO:0007669"/>
    <property type="project" value="InterPro"/>
</dbReference>
<proteinExistence type="predicted"/>
<accession>A0A379IDA2</accession>
<feature type="domain" description="Fimbrial-type adhesion" evidence="1">
    <location>
        <begin position="84"/>
        <end position="210"/>
    </location>
</feature>
<dbReference type="Pfam" id="PF00419">
    <property type="entry name" value="Fimbrial"/>
    <property type="match status" value="1"/>
</dbReference>